<dbReference type="SUPFAM" id="SSF47413">
    <property type="entry name" value="lambda repressor-like DNA-binding domains"/>
    <property type="match status" value="1"/>
</dbReference>
<dbReference type="EMBL" id="CP060394">
    <property type="protein sequence ID" value="QNI33212.1"/>
    <property type="molecule type" value="Genomic_DNA"/>
</dbReference>
<protein>
    <submittedName>
        <fullName evidence="5">LacI family DNA-binding transcriptional regulator</fullName>
    </submittedName>
</protein>
<keyword evidence="3" id="KW-0804">Transcription</keyword>
<dbReference type="Gene3D" id="3.40.50.2300">
    <property type="match status" value="2"/>
</dbReference>
<dbReference type="GO" id="GO:0000976">
    <property type="term" value="F:transcription cis-regulatory region binding"/>
    <property type="evidence" value="ECO:0007669"/>
    <property type="project" value="TreeGrafter"/>
</dbReference>
<dbReference type="PANTHER" id="PTHR30146:SF152">
    <property type="entry name" value="TRANSCRIPTIONAL REGULATORY PROTEIN"/>
    <property type="match status" value="1"/>
</dbReference>
<keyword evidence="2 5" id="KW-0238">DNA-binding</keyword>
<dbReference type="CDD" id="cd06307">
    <property type="entry name" value="PBP1_sugar_binding"/>
    <property type="match status" value="1"/>
</dbReference>
<dbReference type="GO" id="GO:0003700">
    <property type="term" value="F:DNA-binding transcription factor activity"/>
    <property type="evidence" value="ECO:0007669"/>
    <property type="project" value="TreeGrafter"/>
</dbReference>
<keyword evidence="1" id="KW-0805">Transcription regulation</keyword>
<dbReference type="RefSeq" id="WP_186744454.1">
    <property type="nucleotide sequence ID" value="NZ_CP060394.1"/>
</dbReference>
<organism evidence="5 6">
    <name type="scientific">Alloacidobacterium dinghuense</name>
    <dbReference type="NCBI Taxonomy" id="2763107"/>
    <lineage>
        <taxon>Bacteria</taxon>
        <taxon>Pseudomonadati</taxon>
        <taxon>Acidobacteriota</taxon>
        <taxon>Terriglobia</taxon>
        <taxon>Terriglobales</taxon>
        <taxon>Acidobacteriaceae</taxon>
        <taxon>Alloacidobacterium</taxon>
    </lineage>
</organism>
<evidence type="ECO:0000313" key="5">
    <source>
        <dbReference type="EMBL" id="QNI33212.1"/>
    </source>
</evidence>
<reference evidence="5 6" key="1">
    <citation type="submission" date="2020-08" db="EMBL/GenBank/DDBJ databases">
        <title>Edaphobacter telluris sp. nov. and Acidobacterium dinghuensis sp. nov., two acidobacteria isolated from forest soil.</title>
        <authorList>
            <person name="Fu J."/>
            <person name="Qiu L."/>
        </authorList>
    </citation>
    <scope>NUCLEOTIDE SEQUENCE [LARGE SCALE GENOMIC DNA]</scope>
    <source>
        <strain evidence="5">4Y35</strain>
    </source>
</reference>
<dbReference type="SUPFAM" id="SSF53822">
    <property type="entry name" value="Periplasmic binding protein-like I"/>
    <property type="match status" value="1"/>
</dbReference>
<dbReference type="InterPro" id="IPR000843">
    <property type="entry name" value="HTH_LacI"/>
</dbReference>
<dbReference type="PROSITE" id="PS50932">
    <property type="entry name" value="HTH_LACI_2"/>
    <property type="match status" value="1"/>
</dbReference>
<name>A0A7G8BKZ2_9BACT</name>
<evidence type="ECO:0000256" key="1">
    <source>
        <dbReference type="ARBA" id="ARBA00023015"/>
    </source>
</evidence>
<feature type="domain" description="HTH lacI-type" evidence="4">
    <location>
        <begin position="8"/>
        <end position="62"/>
    </location>
</feature>
<proteinExistence type="predicted"/>
<dbReference type="Pfam" id="PF00356">
    <property type="entry name" value="LacI"/>
    <property type="match status" value="1"/>
</dbReference>
<dbReference type="InterPro" id="IPR025997">
    <property type="entry name" value="SBP_2_dom"/>
</dbReference>
<evidence type="ECO:0000313" key="6">
    <source>
        <dbReference type="Proteomes" id="UP000515312"/>
    </source>
</evidence>
<dbReference type="InterPro" id="IPR010982">
    <property type="entry name" value="Lambda_DNA-bd_dom_sf"/>
</dbReference>
<dbReference type="InterPro" id="IPR028082">
    <property type="entry name" value="Peripla_BP_I"/>
</dbReference>
<evidence type="ECO:0000256" key="3">
    <source>
        <dbReference type="ARBA" id="ARBA00023163"/>
    </source>
</evidence>
<dbReference type="Pfam" id="PF13407">
    <property type="entry name" value="Peripla_BP_4"/>
    <property type="match status" value="1"/>
</dbReference>
<dbReference type="KEGG" id="adin:H7849_04380"/>
<dbReference type="AlphaFoldDB" id="A0A7G8BKZ2"/>
<sequence length="364" mass="39774">MQNTAGNAGIKDIAKALKVSIGTVDRALHGRPGVSEKTKARVLQMAKRLGYKPNLAAQALKLNRRVSIGVVLPKHISHFFDPLRAGIRDAAAATVGTMVNLEFHEFPRLGAGDGEAIEQALQRNYDGIIFLPGDTRKFDLMVRKITRSGTAVMCVGTEVPSTDRIGSVATHAYISGSIAAELLALKLPHKANVAIFSGELFNLDHAEKLRGFAATLAVQAPHLTLLPALESHERPEEAYRQALTVMQGSDRPEGLYVSTANSMPVLRALDELGLLGKVQVITTDLFHELVPFLEFGKVLATMYQRPYTQGKVAFEGLLAYLRREAVPQRVVRLAPHVIFRSNLSIFSNQIIETDEELDIALLEA</sequence>
<dbReference type="SMART" id="SM00354">
    <property type="entry name" value="HTH_LACI"/>
    <property type="match status" value="1"/>
</dbReference>
<gene>
    <name evidence="5" type="ORF">H7849_04380</name>
</gene>
<dbReference type="Proteomes" id="UP000515312">
    <property type="component" value="Chromosome"/>
</dbReference>
<dbReference type="Gene3D" id="1.10.260.40">
    <property type="entry name" value="lambda repressor-like DNA-binding domains"/>
    <property type="match status" value="1"/>
</dbReference>
<keyword evidence="6" id="KW-1185">Reference proteome</keyword>
<dbReference type="CDD" id="cd01392">
    <property type="entry name" value="HTH_LacI"/>
    <property type="match status" value="1"/>
</dbReference>
<accession>A0A7G8BKZ2</accession>
<dbReference type="PANTHER" id="PTHR30146">
    <property type="entry name" value="LACI-RELATED TRANSCRIPTIONAL REPRESSOR"/>
    <property type="match status" value="1"/>
</dbReference>
<evidence type="ECO:0000259" key="4">
    <source>
        <dbReference type="PROSITE" id="PS50932"/>
    </source>
</evidence>
<evidence type="ECO:0000256" key="2">
    <source>
        <dbReference type="ARBA" id="ARBA00023125"/>
    </source>
</evidence>